<evidence type="ECO:0000259" key="3">
    <source>
        <dbReference type="SMART" id="SM00900"/>
    </source>
</evidence>
<evidence type="ECO:0000256" key="2">
    <source>
        <dbReference type="SAM" id="SignalP"/>
    </source>
</evidence>
<dbReference type="Pfam" id="PF04205">
    <property type="entry name" value="FMN_bind"/>
    <property type="match status" value="1"/>
</dbReference>
<comment type="caution">
    <text evidence="4">The sequence shown here is derived from an EMBL/GenBank/DDBJ whole genome shotgun (WGS) entry which is preliminary data.</text>
</comment>
<dbReference type="InterPro" id="IPR007329">
    <property type="entry name" value="FMN-bd"/>
</dbReference>
<evidence type="ECO:0000313" key="4">
    <source>
        <dbReference type="EMBL" id="MDN4610119.1"/>
    </source>
</evidence>
<keyword evidence="5" id="KW-1185">Reference proteome</keyword>
<reference evidence="4" key="1">
    <citation type="submission" date="2023-06" db="EMBL/GenBank/DDBJ databases">
        <title>MT1 and MT2 Draft Genomes of Novel Species.</title>
        <authorList>
            <person name="Venkateswaran K."/>
        </authorList>
    </citation>
    <scope>NUCLEOTIDE SEQUENCE</scope>
    <source>
        <strain evidence="4">IIF3SC-B10</strain>
    </source>
</reference>
<keyword evidence="2" id="KW-0732">Signal</keyword>
<dbReference type="EMBL" id="JAROCG010000001">
    <property type="protein sequence ID" value="MDN4610119.1"/>
    <property type="molecule type" value="Genomic_DNA"/>
</dbReference>
<gene>
    <name evidence="4" type="ORF">P5G52_04485</name>
</gene>
<accession>A0ABT8JY74</accession>
<dbReference type="RefSeq" id="WP_301225060.1">
    <property type="nucleotide sequence ID" value="NZ_JAROCG010000001.1"/>
</dbReference>
<organism evidence="4 5">
    <name type="scientific">Arthrobacter burdickii</name>
    <dbReference type="NCBI Taxonomy" id="3035920"/>
    <lineage>
        <taxon>Bacteria</taxon>
        <taxon>Bacillati</taxon>
        <taxon>Actinomycetota</taxon>
        <taxon>Actinomycetes</taxon>
        <taxon>Micrococcales</taxon>
        <taxon>Micrococcaceae</taxon>
        <taxon>Arthrobacter</taxon>
    </lineage>
</organism>
<name>A0ABT8JY74_9MICC</name>
<dbReference type="Gene3D" id="3.90.1010.20">
    <property type="match status" value="1"/>
</dbReference>
<dbReference type="Proteomes" id="UP001174209">
    <property type="component" value="Unassembled WGS sequence"/>
</dbReference>
<dbReference type="SMART" id="SM00900">
    <property type="entry name" value="FMN_bind"/>
    <property type="match status" value="1"/>
</dbReference>
<feature type="chain" id="PRO_5046981591" evidence="2">
    <location>
        <begin position="21"/>
        <end position="147"/>
    </location>
</feature>
<feature type="domain" description="FMN-binding" evidence="3">
    <location>
        <begin position="69"/>
        <end position="145"/>
    </location>
</feature>
<feature type="region of interest" description="Disordered" evidence="1">
    <location>
        <begin position="29"/>
        <end position="66"/>
    </location>
</feature>
<feature type="signal peptide" evidence="2">
    <location>
        <begin position="1"/>
        <end position="20"/>
    </location>
</feature>
<sequence length="147" mass="14508">MRARAILGSAAASLSILVLGWQLGGQPATVAGSTTSPPTGTGTDDGSPASSALDTGAAASYTGTTSTSRYGSITVSITVEDGTLTDATAEVSADDGRSRSISARAVPLLRSEVLTAQSADVSMVSGATYTSEGYLSSLQSALDQAGL</sequence>
<evidence type="ECO:0000256" key="1">
    <source>
        <dbReference type="SAM" id="MobiDB-lite"/>
    </source>
</evidence>
<protein>
    <submittedName>
        <fullName evidence="4">FMN-binding protein</fullName>
    </submittedName>
</protein>
<proteinExistence type="predicted"/>
<evidence type="ECO:0000313" key="5">
    <source>
        <dbReference type="Proteomes" id="UP001174209"/>
    </source>
</evidence>